<proteinExistence type="predicted"/>
<reference evidence="1" key="1">
    <citation type="journal article" date="2015" name="Nature">
        <title>Complex archaea that bridge the gap between prokaryotes and eukaryotes.</title>
        <authorList>
            <person name="Spang A."/>
            <person name="Saw J.H."/>
            <person name="Jorgensen S.L."/>
            <person name="Zaremba-Niedzwiedzka K."/>
            <person name="Martijn J."/>
            <person name="Lind A.E."/>
            <person name="van Eijk R."/>
            <person name="Schleper C."/>
            <person name="Guy L."/>
            <person name="Ettema T.J."/>
        </authorList>
    </citation>
    <scope>NUCLEOTIDE SEQUENCE</scope>
</reference>
<organism evidence="1">
    <name type="scientific">marine sediment metagenome</name>
    <dbReference type="NCBI Taxonomy" id="412755"/>
    <lineage>
        <taxon>unclassified sequences</taxon>
        <taxon>metagenomes</taxon>
        <taxon>ecological metagenomes</taxon>
    </lineage>
</organism>
<sequence length="146" mass="16879">KPMRHFEFFHRFRRGYYLLTCLGGQALTWTEDENLHPLYLRRGVSHLGQDGVQDLTVSPFGRDAFWVSGKTDFFQLVRDKKETTKLSVSSYREGSSRFRSGRTATITRDSENPWSTLESGGAGERQWLIVQAQPGSRLRLNFFVSR</sequence>
<accession>A0A0F8XSW2</accession>
<name>A0A0F8XSW2_9ZZZZ</name>
<protein>
    <submittedName>
        <fullName evidence="1">Uncharacterized protein</fullName>
    </submittedName>
</protein>
<comment type="caution">
    <text evidence="1">The sequence shown here is derived from an EMBL/GenBank/DDBJ whole genome shotgun (WGS) entry which is preliminary data.</text>
</comment>
<feature type="non-terminal residue" evidence="1">
    <location>
        <position position="1"/>
    </location>
</feature>
<dbReference type="AlphaFoldDB" id="A0A0F8XSW2"/>
<dbReference type="EMBL" id="LAZR01061089">
    <property type="protein sequence ID" value="KKK64285.1"/>
    <property type="molecule type" value="Genomic_DNA"/>
</dbReference>
<evidence type="ECO:0000313" key="1">
    <source>
        <dbReference type="EMBL" id="KKK64285.1"/>
    </source>
</evidence>
<gene>
    <name evidence="1" type="ORF">LCGC14_2985780</name>
</gene>